<dbReference type="RefSeq" id="XP_040761290.1">
    <property type="nucleotide sequence ID" value="XM_040911675.1"/>
</dbReference>
<dbReference type="GeneID" id="63828703"/>
<gene>
    <name evidence="2" type="ORF">LAESUDRAFT_751597</name>
</gene>
<sequence length="255" mass="27761">MLVDSAVNGAIRACERGDATQQCEPRAARGMPHSEGVATDPNLAASLAGQCRPSGAQTHKEIRLGNLHSIRLGWGPIFDPMLTHHQEPAYHSPGQSHANDRDSKTVGECPVQVKTKRIESTSGAIATRAGHVCATGLARRLRRARCAATGIEGLIPCTQRLSYGIKDTGRRKKSAMGTQGMIHDLLFKSTASPHGRGGRSSRWSRHQVDEVMQDWVNNSKEARMDKLPDRLSSITLCERRSLICRGSHVSTQMIA</sequence>
<feature type="region of interest" description="Disordered" evidence="1">
    <location>
        <begin position="85"/>
        <end position="107"/>
    </location>
</feature>
<dbReference type="AlphaFoldDB" id="A0A165CW24"/>
<keyword evidence="3" id="KW-1185">Reference proteome</keyword>
<organism evidence="2 3">
    <name type="scientific">Laetiporus sulphureus 93-53</name>
    <dbReference type="NCBI Taxonomy" id="1314785"/>
    <lineage>
        <taxon>Eukaryota</taxon>
        <taxon>Fungi</taxon>
        <taxon>Dikarya</taxon>
        <taxon>Basidiomycota</taxon>
        <taxon>Agaricomycotina</taxon>
        <taxon>Agaricomycetes</taxon>
        <taxon>Polyporales</taxon>
        <taxon>Laetiporus</taxon>
    </lineage>
</organism>
<evidence type="ECO:0000256" key="1">
    <source>
        <dbReference type="SAM" id="MobiDB-lite"/>
    </source>
</evidence>
<reference evidence="2 3" key="1">
    <citation type="journal article" date="2016" name="Mol. Biol. Evol.">
        <title>Comparative Genomics of Early-Diverging Mushroom-Forming Fungi Provides Insights into the Origins of Lignocellulose Decay Capabilities.</title>
        <authorList>
            <person name="Nagy L.G."/>
            <person name="Riley R."/>
            <person name="Tritt A."/>
            <person name="Adam C."/>
            <person name="Daum C."/>
            <person name="Floudas D."/>
            <person name="Sun H."/>
            <person name="Yadav J.S."/>
            <person name="Pangilinan J."/>
            <person name="Larsson K.H."/>
            <person name="Matsuura K."/>
            <person name="Barry K."/>
            <person name="Labutti K."/>
            <person name="Kuo R."/>
            <person name="Ohm R.A."/>
            <person name="Bhattacharya S.S."/>
            <person name="Shirouzu T."/>
            <person name="Yoshinaga Y."/>
            <person name="Martin F.M."/>
            <person name="Grigoriev I.V."/>
            <person name="Hibbett D.S."/>
        </authorList>
    </citation>
    <scope>NUCLEOTIDE SEQUENCE [LARGE SCALE GENOMIC DNA]</scope>
    <source>
        <strain evidence="2 3">93-53</strain>
    </source>
</reference>
<dbReference type="Proteomes" id="UP000076871">
    <property type="component" value="Unassembled WGS sequence"/>
</dbReference>
<dbReference type="InParanoid" id="A0A165CW24"/>
<protein>
    <submittedName>
        <fullName evidence="2">Uncharacterized protein</fullName>
    </submittedName>
</protein>
<accession>A0A165CW24</accession>
<evidence type="ECO:0000313" key="2">
    <source>
        <dbReference type="EMBL" id="KZT03550.1"/>
    </source>
</evidence>
<dbReference type="EMBL" id="KV427643">
    <property type="protein sequence ID" value="KZT03550.1"/>
    <property type="molecule type" value="Genomic_DNA"/>
</dbReference>
<evidence type="ECO:0000313" key="3">
    <source>
        <dbReference type="Proteomes" id="UP000076871"/>
    </source>
</evidence>
<proteinExistence type="predicted"/>
<name>A0A165CW24_9APHY</name>